<name>A0ABC9BAR0_9POAL</name>
<dbReference type="PANTHER" id="PTHR33115">
    <property type="entry name" value="ARM REPEAT SUPERFAMILY PROTEIN"/>
    <property type="match status" value="1"/>
</dbReference>
<sequence>MATTTPASGGDAVVTVEPTAHAYVSGGELQQSESSASMVRAKLKRLNMIVFFVALLEWAGNAVGTLAFLWGTVVLLGGFCSLLSRMDFWFATVMIFMEGSRAFIRNDASINQWLFGSTRAFRWENFSFPRMLLPPKVANLMAVYTGWGIALTPEFRPKIASGLLKVAFLVIFSQLLTRQRESRFASIVLYLLTIASYLGGMYGAFKTFIQIIKRFKHDIPLLLKSLGLGIAWFSGTVLVAWLAYKIMCCITYMGKPVPLVFLKVIIASWLACLPFLQAKLTYAYIDVSISIAVVLLTLSSQELSEEGGSCGLFLQILETILPILFFWSVMFPLPGISLKISFYMLFSVVAAVLIGNLQIPVAFLQVLLSILRLRSLLGHHHHHDYHPLPPDASPNLVPAIVVFFMLQLCQGSSYILAVILGFVSILRRRSLVHDLKFEEEWGSNAVNLYYRRAYQARTEKGLLPLEKSTPSLDSLAIESLGSTSSETQIVGLRVLDNFLQRWDSKSKEMLIAEITFTSKKAVPALVDMLGSTIAGDRDIRLFAASVITELTGSIKISEFPGMVRLISLLLDYKNQQDSLLTTGKIFEFPGVVKLIYSLHVLDAKNGQDSQPNCVSESNEGNVDRRRHSIRTVFGSTLSQRILFPLLGMSILQRLSCDPDNGKEIIEGATYITTKTIGLIRYVTNQENNGGQQKKIVVRSSLNFVRWHASNTGKIGARFRRELSENPFLLNSLGHVLDGDCQPELWEPVMDIIAAMALDREAARQEIGSTQSIIPKLICAFLSQDDVNTRENNDHTLQMAAGEALANLTIKNTDNCWAILLAEQGHNLINKLIEMLDDEFYICVAANLLHNLCANSRDKLVDIDLGASMQLESALPKVMQIIMTSKECKKLEAALCITSRIGYVIPKCFRKVLISETDAAALVETLVDTLNSNREPCPAYPRIRRVLVEAVISIVRLCPVPYRTIFREKKAKDALDMVKGTPSRLEKYRVFINGKGVLPESLPMGSLVDKAKRLIHRTTPTPTMSAEQGDHA</sequence>
<dbReference type="InterPro" id="IPR011989">
    <property type="entry name" value="ARM-like"/>
</dbReference>
<feature type="transmembrane region" description="Helical" evidence="1">
    <location>
        <begin position="184"/>
        <end position="205"/>
    </location>
</feature>
<reference evidence="2" key="1">
    <citation type="submission" date="2024-10" db="EMBL/GenBank/DDBJ databases">
        <authorList>
            <person name="Ryan C."/>
        </authorList>
    </citation>
    <scope>NUCLEOTIDE SEQUENCE [LARGE SCALE GENOMIC DNA]</scope>
</reference>
<protein>
    <recommendedName>
        <fullName evidence="4">ARM repeat superfamily protein</fullName>
    </recommendedName>
</protein>
<feature type="transmembrane region" description="Helical" evidence="1">
    <location>
        <begin position="76"/>
        <end position="97"/>
    </location>
</feature>
<dbReference type="AlphaFoldDB" id="A0ABC9BAR0"/>
<feature type="transmembrane region" description="Helical" evidence="1">
    <location>
        <begin position="256"/>
        <end position="276"/>
    </location>
</feature>
<evidence type="ECO:0000313" key="3">
    <source>
        <dbReference type="Proteomes" id="UP001497457"/>
    </source>
</evidence>
<feature type="transmembrane region" description="Helical" evidence="1">
    <location>
        <begin position="310"/>
        <end position="330"/>
    </location>
</feature>
<keyword evidence="1" id="KW-0812">Transmembrane</keyword>
<dbReference type="SUPFAM" id="SSF48371">
    <property type="entry name" value="ARM repeat"/>
    <property type="match status" value="1"/>
</dbReference>
<organism evidence="2 3">
    <name type="scientific">Urochloa decumbens</name>
    <dbReference type="NCBI Taxonomy" id="240449"/>
    <lineage>
        <taxon>Eukaryota</taxon>
        <taxon>Viridiplantae</taxon>
        <taxon>Streptophyta</taxon>
        <taxon>Embryophyta</taxon>
        <taxon>Tracheophyta</taxon>
        <taxon>Spermatophyta</taxon>
        <taxon>Magnoliopsida</taxon>
        <taxon>Liliopsida</taxon>
        <taxon>Poales</taxon>
        <taxon>Poaceae</taxon>
        <taxon>PACMAD clade</taxon>
        <taxon>Panicoideae</taxon>
        <taxon>Panicodae</taxon>
        <taxon>Paniceae</taxon>
        <taxon>Melinidinae</taxon>
        <taxon>Urochloa</taxon>
    </lineage>
</organism>
<dbReference type="Proteomes" id="UP001497457">
    <property type="component" value="Chromosome 25rd"/>
</dbReference>
<evidence type="ECO:0000256" key="1">
    <source>
        <dbReference type="SAM" id="Phobius"/>
    </source>
</evidence>
<proteinExistence type="predicted"/>
<gene>
    <name evidence="2" type="ORF">URODEC1_LOCUS63037</name>
</gene>
<dbReference type="PANTHER" id="PTHR33115:SF43">
    <property type="entry name" value="BLE2 PROTEIN"/>
    <property type="match status" value="1"/>
</dbReference>
<keyword evidence="3" id="KW-1185">Reference proteome</keyword>
<dbReference type="Gene3D" id="1.25.10.10">
    <property type="entry name" value="Leucine-rich Repeat Variant"/>
    <property type="match status" value="1"/>
</dbReference>
<keyword evidence="1" id="KW-1133">Transmembrane helix</keyword>
<accession>A0ABC9BAR0</accession>
<dbReference type="InterPro" id="IPR016024">
    <property type="entry name" value="ARM-type_fold"/>
</dbReference>
<evidence type="ECO:0008006" key="4">
    <source>
        <dbReference type="Google" id="ProtNLM"/>
    </source>
</evidence>
<feature type="transmembrane region" description="Helical" evidence="1">
    <location>
        <begin position="48"/>
        <end position="70"/>
    </location>
</feature>
<keyword evidence="1" id="KW-0472">Membrane</keyword>
<dbReference type="EMBL" id="OZ075135">
    <property type="protein sequence ID" value="CAL4996691.1"/>
    <property type="molecule type" value="Genomic_DNA"/>
</dbReference>
<evidence type="ECO:0000313" key="2">
    <source>
        <dbReference type="EMBL" id="CAL4996691.1"/>
    </source>
</evidence>
<feature type="transmembrane region" description="Helical" evidence="1">
    <location>
        <begin position="225"/>
        <end position="244"/>
    </location>
</feature>